<dbReference type="PROSITE" id="PS50097">
    <property type="entry name" value="BTB"/>
    <property type="match status" value="1"/>
</dbReference>
<dbReference type="PANTHER" id="PTHR47843">
    <property type="entry name" value="BTB DOMAIN-CONTAINING PROTEIN-RELATED"/>
    <property type="match status" value="1"/>
</dbReference>
<evidence type="ECO:0000313" key="2">
    <source>
        <dbReference type="EMBL" id="KAF7578193.1"/>
    </source>
</evidence>
<dbReference type="EMBL" id="NQIK02000001">
    <property type="protein sequence ID" value="KAF7578193.1"/>
    <property type="molecule type" value="Genomic_DNA"/>
</dbReference>
<dbReference type="InterPro" id="IPR000210">
    <property type="entry name" value="BTB/POZ_dom"/>
</dbReference>
<evidence type="ECO:0000313" key="4">
    <source>
        <dbReference type="Proteomes" id="UP000249757"/>
    </source>
</evidence>
<gene>
    <name evidence="3" type="ORF">Ptr86124_003399</name>
    <name evidence="2" type="ORF">PtrM4_024330</name>
</gene>
<reference evidence="3" key="2">
    <citation type="submission" date="2021-05" db="EMBL/GenBank/DDBJ databases">
        <authorList>
            <person name="Moolhuijzen P.M."/>
            <person name="Moffat C.S."/>
        </authorList>
    </citation>
    <scope>NUCLEOTIDE SEQUENCE</scope>
    <source>
        <strain evidence="3">86-124</strain>
    </source>
</reference>
<proteinExistence type="predicted"/>
<evidence type="ECO:0000313" key="3">
    <source>
        <dbReference type="EMBL" id="KAI1518098.1"/>
    </source>
</evidence>
<evidence type="ECO:0000259" key="1">
    <source>
        <dbReference type="PROSITE" id="PS50097"/>
    </source>
</evidence>
<comment type="caution">
    <text evidence="3">The sequence shown here is derived from an EMBL/GenBank/DDBJ whole genome shotgun (WGS) entry which is preliminary data.</text>
</comment>
<keyword evidence="4" id="KW-1185">Reference proteome</keyword>
<dbReference type="Gene3D" id="3.30.710.10">
    <property type="entry name" value="Potassium Channel Kv1.1, Chain A"/>
    <property type="match status" value="1"/>
</dbReference>
<dbReference type="InterPro" id="IPR011333">
    <property type="entry name" value="SKP1/BTB/POZ_sf"/>
</dbReference>
<reference evidence="4" key="4">
    <citation type="journal article" date="2022" name="Microb. Genom.">
        <title>A global pangenome for the wheat fungal pathogen Pyrenophora tritici-repentis and prediction of effector protein structural homology.</title>
        <authorList>
            <person name="Moolhuijzen P.M."/>
            <person name="See P.T."/>
            <person name="Shi G."/>
            <person name="Powell H.R."/>
            <person name="Cockram J."/>
            <person name="Jorgensen L.N."/>
            <person name="Benslimane H."/>
            <person name="Strelkov S.E."/>
            <person name="Turner J."/>
            <person name="Liu Z."/>
            <person name="Moffat C.S."/>
        </authorList>
    </citation>
    <scope>NUCLEOTIDE SEQUENCE [LARGE SCALE GENOMIC DNA]</scope>
</reference>
<dbReference type="EMBL" id="NRDI02000003">
    <property type="protein sequence ID" value="KAI1518098.1"/>
    <property type="molecule type" value="Genomic_DNA"/>
</dbReference>
<dbReference type="Pfam" id="PF00651">
    <property type="entry name" value="BTB"/>
    <property type="match status" value="1"/>
</dbReference>
<organism evidence="3 4">
    <name type="scientific">Pyrenophora tritici-repentis</name>
    <dbReference type="NCBI Taxonomy" id="45151"/>
    <lineage>
        <taxon>Eukaryota</taxon>
        <taxon>Fungi</taxon>
        <taxon>Dikarya</taxon>
        <taxon>Ascomycota</taxon>
        <taxon>Pezizomycotina</taxon>
        <taxon>Dothideomycetes</taxon>
        <taxon>Pleosporomycetidae</taxon>
        <taxon>Pleosporales</taxon>
        <taxon>Pleosporineae</taxon>
        <taxon>Pleosporaceae</taxon>
        <taxon>Pyrenophora</taxon>
    </lineage>
</organism>
<dbReference type="CDD" id="cd18186">
    <property type="entry name" value="BTB_POZ_ZBTB_KLHL-like"/>
    <property type="match status" value="1"/>
</dbReference>
<reference evidence="3" key="3">
    <citation type="journal article" date="2022" name="bioRxiv">
        <title>A global pangenome for the wheat fungal pathogen Pyrenophora tritici-repentis and prediction of effector protein structural homology.</title>
        <authorList>
            <person name="Moolhuijzen P."/>
            <person name="See P.T."/>
            <person name="Shi G."/>
            <person name="Powell H.R."/>
            <person name="Cockram J."/>
            <person name="Jorgensen L.N."/>
            <person name="Benslimane H."/>
            <person name="Strelkov S.E."/>
            <person name="Turner J."/>
            <person name="Liu Z."/>
            <person name="Moffat C.S."/>
        </authorList>
    </citation>
    <scope>NUCLEOTIDE SEQUENCE</scope>
    <source>
        <strain evidence="3">86-124</strain>
    </source>
</reference>
<name>A0A2W1ET56_9PLEO</name>
<dbReference type="SUPFAM" id="SSF54695">
    <property type="entry name" value="POZ domain"/>
    <property type="match status" value="1"/>
</dbReference>
<dbReference type="OrthoDB" id="6359816at2759"/>
<sequence length="271" mass="30251">MAEASKQQVLTTVKGLLESGAYSDFVITCGADTHKVHKAIVCTQVDFFAHALEFGGKESTLHKVDLPRDDPEAVKQMIQYLYKGEYDPVLPDTESTKTERFPMDETKSMTYHFSGNTFTYAFPHTCTSVWGTDVYVCSHHTCGSAPKTDFVCEECDPSLAYVPLNGTSDQLLLHAKMYEITDKYNVVGLKDLVVEKFSRACKNFWDDDNFPVAAHHAFSTAPEDDMDLRSIVSATIDAHIELVDKFAVIDLMLDFSELGVGVLRKKVKDHG</sequence>
<dbReference type="PANTHER" id="PTHR47843:SF5">
    <property type="entry name" value="BTB_POZ DOMAIN PROTEIN"/>
    <property type="match status" value="1"/>
</dbReference>
<dbReference type="Proteomes" id="UP000249757">
    <property type="component" value="Unassembled WGS sequence"/>
</dbReference>
<dbReference type="Proteomes" id="UP000245464">
    <property type="component" value="Chromosome 1"/>
</dbReference>
<accession>A0A2W1ET56</accession>
<dbReference type="AlphaFoldDB" id="A0A2W1ET56"/>
<feature type="domain" description="BTB" evidence="1">
    <location>
        <begin position="23"/>
        <end position="87"/>
    </location>
</feature>
<protein>
    <submittedName>
        <fullName evidence="2">BTB domain containing protein</fullName>
    </submittedName>
    <submittedName>
        <fullName evidence="3">BTB/POZ domain containing protein</fullName>
    </submittedName>
</protein>
<reference evidence="2" key="1">
    <citation type="journal article" date="2018" name="BMC Genomics">
        <title>Comparative genomics of the wheat fungal pathogen Pyrenophora tritici-repentis reveals chromosomal variations and genome plasticity.</title>
        <authorList>
            <person name="Moolhuijzen P."/>
            <person name="See P.T."/>
            <person name="Hane J.K."/>
            <person name="Shi G."/>
            <person name="Liu Z."/>
            <person name="Oliver R.P."/>
            <person name="Moffat C.S."/>
        </authorList>
    </citation>
    <scope>NUCLEOTIDE SEQUENCE [LARGE SCALE GENOMIC DNA]</scope>
    <source>
        <strain evidence="2">M4</strain>
    </source>
</reference>